<dbReference type="Proteomes" id="UP000006671">
    <property type="component" value="Unassembled WGS sequence"/>
</dbReference>
<evidence type="ECO:0000313" key="2">
    <source>
        <dbReference type="Proteomes" id="UP000006671"/>
    </source>
</evidence>
<dbReference type="OrthoDB" id="414698at2759"/>
<dbReference type="SUPFAM" id="SSF48452">
    <property type="entry name" value="TPR-like"/>
    <property type="match status" value="1"/>
</dbReference>
<name>D2W3V2_NAEGR</name>
<dbReference type="EMBL" id="GG738934">
    <property type="protein sequence ID" value="EFC36259.1"/>
    <property type="molecule type" value="Genomic_DNA"/>
</dbReference>
<dbReference type="eggNOG" id="ENOG502S80R">
    <property type="taxonomic scope" value="Eukaryota"/>
</dbReference>
<dbReference type="OMA" id="KITAYEH"/>
<dbReference type="GeneID" id="8862025"/>
<dbReference type="InParanoid" id="D2W3V2"/>
<keyword evidence="2" id="KW-1185">Reference proteome</keyword>
<dbReference type="KEGG" id="ngr:NAEGRDRAFT_76076"/>
<dbReference type="InterPro" id="IPR011990">
    <property type="entry name" value="TPR-like_helical_dom_sf"/>
</dbReference>
<dbReference type="STRING" id="5762.D2W3V2"/>
<dbReference type="Pfam" id="PF06041">
    <property type="entry name" value="DUF924"/>
    <property type="match status" value="1"/>
</dbReference>
<dbReference type="Gene3D" id="1.20.58.320">
    <property type="entry name" value="TPR-like"/>
    <property type="match status" value="1"/>
</dbReference>
<sequence>MSQHIASSPSEDIERVYSFWFGKITAYEHRVRIDGIKESMSVWFSAGKDPEQKKQLDSDIKEQYESLAISGREMAKKLLTTIQDNSSTTFNEEVFAELTKSSEWFSSPKGMISLIILFDQFSRNMYRGLAESYSFDMYALAISKRILSDRQLYNSFKTFEKIFLLLPLEHSENLMNQEQCIQEYELLVEEAPEDLKGFFQYFVKYARMHHDLIEKFGRFPFRNPILGRESTPEELESKISFL</sequence>
<gene>
    <name evidence="1" type="ORF">NAEGRDRAFT_76076</name>
</gene>
<dbReference type="VEuPathDB" id="AmoebaDB:NAEGRDRAFT_76076"/>
<reference evidence="1 2" key="1">
    <citation type="journal article" date="2010" name="Cell">
        <title>The genome of Naegleria gruberi illuminates early eukaryotic versatility.</title>
        <authorList>
            <person name="Fritz-Laylin L.K."/>
            <person name="Prochnik S.E."/>
            <person name="Ginger M.L."/>
            <person name="Dacks J.B."/>
            <person name="Carpenter M.L."/>
            <person name="Field M.C."/>
            <person name="Kuo A."/>
            <person name="Paredez A."/>
            <person name="Chapman J."/>
            <person name="Pham J."/>
            <person name="Shu S."/>
            <person name="Neupane R."/>
            <person name="Cipriano M."/>
            <person name="Mancuso J."/>
            <person name="Tu H."/>
            <person name="Salamov A."/>
            <person name="Lindquist E."/>
            <person name="Shapiro H."/>
            <person name="Lucas S."/>
            <person name="Grigoriev I.V."/>
            <person name="Cande W.Z."/>
            <person name="Fulton C."/>
            <person name="Rokhsar D.S."/>
            <person name="Dawson S.C."/>
        </authorList>
    </citation>
    <scope>NUCLEOTIDE SEQUENCE [LARGE SCALE GENOMIC DNA]</scope>
    <source>
        <strain evidence="1 2">NEG-M</strain>
    </source>
</reference>
<evidence type="ECO:0000313" key="1">
    <source>
        <dbReference type="EMBL" id="EFC36259.1"/>
    </source>
</evidence>
<dbReference type="RefSeq" id="XP_002669003.1">
    <property type="nucleotide sequence ID" value="XM_002668957.1"/>
</dbReference>
<dbReference type="AlphaFoldDB" id="D2W3V2"/>
<dbReference type="Gene3D" id="1.25.40.10">
    <property type="entry name" value="Tetratricopeptide repeat domain"/>
    <property type="match status" value="1"/>
</dbReference>
<dbReference type="InterPro" id="IPR010323">
    <property type="entry name" value="DUF924"/>
</dbReference>
<proteinExistence type="predicted"/>
<accession>D2W3V2</accession>
<protein>
    <submittedName>
        <fullName evidence="1">Predicted protein</fullName>
    </submittedName>
</protein>
<organism evidence="2">
    <name type="scientific">Naegleria gruberi</name>
    <name type="common">Amoeba</name>
    <dbReference type="NCBI Taxonomy" id="5762"/>
    <lineage>
        <taxon>Eukaryota</taxon>
        <taxon>Discoba</taxon>
        <taxon>Heterolobosea</taxon>
        <taxon>Tetramitia</taxon>
        <taxon>Eutetramitia</taxon>
        <taxon>Vahlkampfiidae</taxon>
        <taxon>Naegleria</taxon>
    </lineage>
</organism>